<protein>
    <submittedName>
        <fullName evidence="2">Uncharacterized protein</fullName>
    </submittedName>
</protein>
<evidence type="ECO:0000313" key="2">
    <source>
        <dbReference type="EMBL" id="CAC5380055.1"/>
    </source>
</evidence>
<feature type="compositionally biased region" description="Polar residues" evidence="1">
    <location>
        <begin position="43"/>
        <end position="58"/>
    </location>
</feature>
<dbReference type="AlphaFoldDB" id="A0A6J8B833"/>
<feature type="compositionally biased region" description="Polar residues" evidence="1">
    <location>
        <begin position="13"/>
        <end position="26"/>
    </location>
</feature>
<accession>A0A6J8B833</accession>
<dbReference type="Proteomes" id="UP000507470">
    <property type="component" value="Unassembled WGS sequence"/>
</dbReference>
<dbReference type="EMBL" id="CACVKT020002820">
    <property type="protein sequence ID" value="CAC5380055.1"/>
    <property type="molecule type" value="Genomic_DNA"/>
</dbReference>
<dbReference type="OrthoDB" id="10418262at2759"/>
<feature type="region of interest" description="Disordered" evidence="1">
    <location>
        <begin position="1"/>
        <end position="66"/>
    </location>
</feature>
<gene>
    <name evidence="2" type="ORF">MCOR_16048</name>
</gene>
<organism evidence="2 3">
    <name type="scientific">Mytilus coruscus</name>
    <name type="common">Sea mussel</name>
    <dbReference type="NCBI Taxonomy" id="42192"/>
    <lineage>
        <taxon>Eukaryota</taxon>
        <taxon>Metazoa</taxon>
        <taxon>Spiralia</taxon>
        <taxon>Lophotrochozoa</taxon>
        <taxon>Mollusca</taxon>
        <taxon>Bivalvia</taxon>
        <taxon>Autobranchia</taxon>
        <taxon>Pteriomorphia</taxon>
        <taxon>Mytilida</taxon>
        <taxon>Mytiloidea</taxon>
        <taxon>Mytilidae</taxon>
        <taxon>Mytilinae</taxon>
        <taxon>Mytilus</taxon>
    </lineage>
</organism>
<sequence length="215" mass="23426">MKPNNIPNAEALQENTDSNQPSNSLVKGTVEDETEVEKKCNEQVDNSVTDKANTNSLVAGTGEDEDAVEKKCSEQMNNSVMSNADTNSNGEKLHAITSYVHSPDVPENDKCNISIKDSDTTLTQKSITDAPVVESDSYFSTEPNDSVIVSTGENNTAFVHDDDTCFPTDDRNKGFDSEKKPSISENTIEFKNLPDCINDVASNGHIIGELFDNLQ</sequence>
<name>A0A6J8B833_MYTCO</name>
<keyword evidence="3" id="KW-1185">Reference proteome</keyword>
<reference evidence="2 3" key="1">
    <citation type="submission" date="2020-06" db="EMBL/GenBank/DDBJ databases">
        <authorList>
            <person name="Li R."/>
            <person name="Bekaert M."/>
        </authorList>
    </citation>
    <scope>NUCLEOTIDE SEQUENCE [LARGE SCALE GENOMIC DNA]</scope>
    <source>
        <strain evidence="3">wild</strain>
    </source>
</reference>
<proteinExistence type="predicted"/>
<evidence type="ECO:0000256" key="1">
    <source>
        <dbReference type="SAM" id="MobiDB-lite"/>
    </source>
</evidence>
<evidence type="ECO:0000313" key="3">
    <source>
        <dbReference type="Proteomes" id="UP000507470"/>
    </source>
</evidence>